<organism evidence="2 3">
    <name type="scientific">Reticulomyxa filosa</name>
    <dbReference type="NCBI Taxonomy" id="46433"/>
    <lineage>
        <taxon>Eukaryota</taxon>
        <taxon>Sar</taxon>
        <taxon>Rhizaria</taxon>
        <taxon>Retaria</taxon>
        <taxon>Foraminifera</taxon>
        <taxon>Monothalamids</taxon>
        <taxon>Reticulomyxidae</taxon>
        <taxon>Reticulomyxa</taxon>
    </lineage>
</organism>
<dbReference type="EMBL" id="ASPP01015459">
    <property type="protein sequence ID" value="ETO18126.1"/>
    <property type="molecule type" value="Genomic_DNA"/>
</dbReference>
<sequence length="118" mass="13715">MTERKEDEDSTQKLSLYFRDECKIKPDEALNVASYLYDVLGVVECDDIAFVEPQEWKTLLQQVKMTPVSKKKLLKKLNETREEPLKVEDILSEAPSAHAAQMCVSIFFFVLFFFFCAH</sequence>
<proteinExistence type="predicted"/>
<keyword evidence="1" id="KW-1133">Transmembrane helix</keyword>
<evidence type="ECO:0000313" key="3">
    <source>
        <dbReference type="Proteomes" id="UP000023152"/>
    </source>
</evidence>
<dbReference type="Proteomes" id="UP000023152">
    <property type="component" value="Unassembled WGS sequence"/>
</dbReference>
<keyword evidence="3" id="KW-1185">Reference proteome</keyword>
<dbReference type="AlphaFoldDB" id="X6MWV7"/>
<evidence type="ECO:0000256" key="1">
    <source>
        <dbReference type="SAM" id="Phobius"/>
    </source>
</evidence>
<keyword evidence="1" id="KW-0812">Transmembrane</keyword>
<feature type="transmembrane region" description="Helical" evidence="1">
    <location>
        <begin position="99"/>
        <end position="117"/>
    </location>
</feature>
<comment type="caution">
    <text evidence="2">The sequence shown here is derived from an EMBL/GenBank/DDBJ whole genome shotgun (WGS) entry which is preliminary data.</text>
</comment>
<protein>
    <submittedName>
        <fullName evidence="2">Uncharacterized protein</fullName>
    </submittedName>
</protein>
<accession>X6MWV7</accession>
<gene>
    <name evidence="2" type="ORF">RFI_19161</name>
</gene>
<reference evidence="2 3" key="1">
    <citation type="journal article" date="2013" name="Curr. Biol.">
        <title>The Genome of the Foraminiferan Reticulomyxa filosa.</title>
        <authorList>
            <person name="Glockner G."/>
            <person name="Hulsmann N."/>
            <person name="Schleicher M."/>
            <person name="Noegel A.A."/>
            <person name="Eichinger L."/>
            <person name="Gallinger C."/>
            <person name="Pawlowski J."/>
            <person name="Sierra R."/>
            <person name="Euteneuer U."/>
            <person name="Pillet L."/>
            <person name="Moustafa A."/>
            <person name="Platzer M."/>
            <person name="Groth M."/>
            <person name="Szafranski K."/>
            <person name="Schliwa M."/>
        </authorList>
    </citation>
    <scope>NUCLEOTIDE SEQUENCE [LARGE SCALE GENOMIC DNA]</scope>
</reference>
<name>X6MWV7_RETFI</name>
<keyword evidence="1" id="KW-0472">Membrane</keyword>
<evidence type="ECO:0000313" key="2">
    <source>
        <dbReference type="EMBL" id="ETO18126.1"/>
    </source>
</evidence>